<name>A6K3B9_RAT</name>
<sequence>MGRKEGGPPLEERRSISGQNAVGSVQETGRNDPGSPSSQGSAGLRFV</sequence>
<reference evidence="2 3" key="1">
    <citation type="submission" date="2005-09" db="EMBL/GenBank/DDBJ databases">
        <authorList>
            <person name="Mural R.J."/>
            <person name="Li P.W."/>
            <person name="Adams M.D."/>
            <person name="Amanatides P.G."/>
            <person name="Baden-Tillson H."/>
            <person name="Barnstead M."/>
            <person name="Chin S.H."/>
            <person name="Dew I."/>
            <person name="Evans C.A."/>
            <person name="Ferriera S."/>
            <person name="Flanigan M."/>
            <person name="Fosler C."/>
            <person name="Glodek A."/>
            <person name="Gu Z."/>
            <person name="Holt R.A."/>
            <person name="Jennings D."/>
            <person name="Kraft C.L."/>
            <person name="Lu F."/>
            <person name="Nguyen T."/>
            <person name="Nusskern D.R."/>
            <person name="Pfannkoch C.M."/>
            <person name="Sitter C."/>
            <person name="Sutton G.G."/>
            <person name="Venter J.C."/>
            <person name="Wang Z."/>
            <person name="Woodage T."/>
            <person name="Zheng X.H."/>
            <person name="Zhong F."/>
        </authorList>
    </citation>
    <scope>NUCLEOTIDE SEQUENCE [LARGE SCALE GENOMIC DNA]</scope>
    <source>
        <strain>BN</strain>
        <strain evidence="3">Sprague-Dawley</strain>
    </source>
</reference>
<feature type="compositionally biased region" description="Basic and acidic residues" evidence="1">
    <location>
        <begin position="1"/>
        <end position="15"/>
    </location>
</feature>
<evidence type="ECO:0000313" key="3">
    <source>
        <dbReference type="Proteomes" id="UP000234681"/>
    </source>
</evidence>
<evidence type="ECO:0000256" key="1">
    <source>
        <dbReference type="SAM" id="MobiDB-lite"/>
    </source>
</evidence>
<dbReference type="AlphaFoldDB" id="A6K3B9"/>
<dbReference type="EMBL" id="CH474015">
    <property type="protein sequence ID" value="EDL85581.1"/>
    <property type="molecule type" value="Genomic_DNA"/>
</dbReference>
<feature type="region of interest" description="Disordered" evidence="1">
    <location>
        <begin position="1"/>
        <end position="47"/>
    </location>
</feature>
<feature type="compositionally biased region" description="Polar residues" evidence="1">
    <location>
        <begin position="16"/>
        <end position="41"/>
    </location>
</feature>
<evidence type="ECO:0000313" key="2">
    <source>
        <dbReference type="EMBL" id="EDL85581.1"/>
    </source>
</evidence>
<accession>A6K3B9</accession>
<protein>
    <submittedName>
        <fullName evidence="2">RCG52021</fullName>
    </submittedName>
</protein>
<gene>
    <name evidence="2" type="ORF">rCG_52021</name>
</gene>
<dbReference type="Proteomes" id="UP000234681">
    <property type="component" value="Chromosome 2"/>
</dbReference>
<proteinExistence type="predicted"/>
<organism evidence="2 3">
    <name type="scientific">Rattus norvegicus</name>
    <name type="common">Rat</name>
    <dbReference type="NCBI Taxonomy" id="10116"/>
    <lineage>
        <taxon>Eukaryota</taxon>
        <taxon>Metazoa</taxon>
        <taxon>Chordata</taxon>
        <taxon>Craniata</taxon>
        <taxon>Vertebrata</taxon>
        <taxon>Euteleostomi</taxon>
        <taxon>Mammalia</taxon>
        <taxon>Eutheria</taxon>
        <taxon>Euarchontoglires</taxon>
        <taxon>Glires</taxon>
        <taxon>Rodentia</taxon>
        <taxon>Myomorpha</taxon>
        <taxon>Muroidea</taxon>
        <taxon>Muridae</taxon>
        <taxon>Murinae</taxon>
        <taxon>Rattus</taxon>
    </lineage>
</organism>